<organism evidence="1 2">
    <name type="scientific">Tanacetum coccineum</name>
    <dbReference type="NCBI Taxonomy" id="301880"/>
    <lineage>
        <taxon>Eukaryota</taxon>
        <taxon>Viridiplantae</taxon>
        <taxon>Streptophyta</taxon>
        <taxon>Embryophyta</taxon>
        <taxon>Tracheophyta</taxon>
        <taxon>Spermatophyta</taxon>
        <taxon>Magnoliopsida</taxon>
        <taxon>eudicotyledons</taxon>
        <taxon>Gunneridae</taxon>
        <taxon>Pentapetalae</taxon>
        <taxon>asterids</taxon>
        <taxon>campanulids</taxon>
        <taxon>Asterales</taxon>
        <taxon>Asteraceae</taxon>
        <taxon>Asteroideae</taxon>
        <taxon>Anthemideae</taxon>
        <taxon>Anthemidinae</taxon>
        <taxon>Tanacetum</taxon>
    </lineage>
</organism>
<evidence type="ECO:0000313" key="2">
    <source>
        <dbReference type="Proteomes" id="UP001151760"/>
    </source>
</evidence>
<evidence type="ECO:0008006" key="3">
    <source>
        <dbReference type="Google" id="ProtNLM"/>
    </source>
</evidence>
<reference evidence="1" key="2">
    <citation type="submission" date="2022-01" db="EMBL/GenBank/DDBJ databases">
        <authorList>
            <person name="Yamashiro T."/>
            <person name="Shiraishi A."/>
            <person name="Satake H."/>
            <person name="Nakayama K."/>
        </authorList>
    </citation>
    <scope>NUCLEOTIDE SEQUENCE</scope>
</reference>
<comment type="caution">
    <text evidence="1">The sequence shown here is derived from an EMBL/GenBank/DDBJ whole genome shotgun (WGS) entry which is preliminary data.</text>
</comment>
<dbReference type="Proteomes" id="UP001151760">
    <property type="component" value="Unassembled WGS sequence"/>
</dbReference>
<accession>A0ABQ5HCZ6</accession>
<sequence>MSWFSRCSWCGGPFNSEICRHCTNVSFGDEPVYDSNPNSYNQTPDFFNPLPYHNYETGSRSDTGVAFQAEFAKLHQNIERFMAQQSCSYYSGPFNDGNCPSCSITGAKNEFVHDPNPFPYDNTPDFYDQPPLPQYETYSCELCGNDSHYGYDCPPRASRLSMCRKPTTIKTLGDNYYPQNSLIFSQQYLCYENCGGPHANFQCQPRNQNLYEPNICYNSNSSGFDRPLQYPIDQSPPQEMSIQDMEL</sequence>
<proteinExistence type="predicted"/>
<gene>
    <name evidence="1" type="ORF">Tco_1066730</name>
</gene>
<protein>
    <recommendedName>
        <fullName evidence="3">CCHC-type domain-containing protein</fullName>
    </recommendedName>
</protein>
<evidence type="ECO:0000313" key="1">
    <source>
        <dbReference type="EMBL" id="GJT85013.1"/>
    </source>
</evidence>
<name>A0ABQ5HCZ6_9ASTR</name>
<reference evidence="1" key="1">
    <citation type="journal article" date="2022" name="Int. J. Mol. Sci.">
        <title>Draft Genome of Tanacetum Coccineum: Genomic Comparison of Closely Related Tanacetum-Family Plants.</title>
        <authorList>
            <person name="Yamashiro T."/>
            <person name="Shiraishi A."/>
            <person name="Nakayama K."/>
            <person name="Satake H."/>
        </authorList>
    </citation>
    <scope>NUCLEOTIDE SEQUENCE</scope>
</reference>
<keyword evidence="2" id="KW-1185">Reference proteome</keyword>
<dbReference type="EMBL" id="BQNB010019410">
    <property type="protein sequence ID" value="GJT85013.1"/>
    <property type="molecule type" value="Genomic_DNA"/>
</dbReference>